<name>M5UAB5_9BACT</name>
<gene>
    <name evidence="1" type="ORF">RSSM_05606</name>
</gene>
<sequence>MGDYQRTASVISANGTPRSGECAGAVGFRGEPQCVSTRVLGELVW</sequence>
<dbReference type="Proteomes" id="UP000011885">
    <property type="component" value="Unassembled WGS sequence"/>
</dbReference>
<organism evidence="1 2">
    <name type="scientific">Rhodopirellula sallentina SM41</name>
    <dbReference type="NCBI Taxonomy" id="1263870"/>
    <lineage>
        <taxon>Bacteria</taxon>
        <taxon>Pseudomonadati</taxon>
        <taxon>Planctomycetota</taxon>
        <taxon>Planctomycetia</taxon>
        <taxon>Pirellulales</taxon>
        <taxon>Pirellulaceae</taxon>
        <taxon>Rhodopirellula</taxon>
    </lineage>
</organism>
<evidence type="ECO:0000313" key="1">
    <source>
        <dbReference type="EMBL" id="EMI52958.1"/>
    </source>
</evidence>
<evidence type="ECO:0000313" key="2">
    <source>
        <dbReference type="Proteomes" id="UP000011885"/>
    </source>
</evidence>
<proteinExistence type="predicted"/>
<comment type="caution">
    <text evidence="1">The sequence shown here is derived from an EMBL/GenBank/DDBJ whole genome shotgun (WGS) entry which is preliminary data.</text>
</comment>
<dbReference type="AlphaFoldDB" id="M5UAB5"/>
<accession>M5UAB5</accession>
<reference evidence="1 2" key="1">
    <citation type="journal article" date="2013" name="Mar. Genomics">
        <title>Expression of sulfatases in Rhodopirellula baltica and the diversity of sulfatases in the genus Rhodopirellula.</title>
        <authorList>
            <person name="Wegner C.E."/>
            <person name="Richter-Heitmann T."/>
            <person name="Klindworth A."/>
            <person name="Klockow C."/>
            <person name="Richter M."/>
            <person name="Achstetter T."/>
            <person name="Glockner F.O."/>
            <person name="Harder J."/>
        </authorList>
    </citation>
    <scope>NUCLEOTIDE SEQUENCE [LARGE SCALE GENOMIC DNA]</scope>
    <source>
        <strain evidence="1 2">SM41</strain>
    </source>
</reference>
<protein>
    <submittedName>
        <fullName evidence="1">Uncharacterized protein</fullName>
    </submittedName>
</protein>
<dbReference type="EMBL" id="ANOH01000396">
    <property type="protein sequence ID" value="EMI52958.1"/>
    <property type="molecule type" value="Genomic_DNA"/>
</dbReference>
<dbReference type="PATRIC" id="fig|1263870.3.peg.5936"/>
<keyword evidence="2" id="KW-1185">Reference proteome</keyword>